<proteinExistence type="predicted"/>
<keyword evidence="3" id="KW-1185">Reference proteome</keyword>
<sequence>MMSSTHREVPGTIFFDGPMATKGYALNKMCYSFNSAEGRDAFKADEAAYCDKFGLTEAQKAAIINRDILALQREGGSIYYLAKFAGLLGLNMQDIGGLQTGRTTEEFQAYLDSQGRGKNNG</sequence>
<dbReference type="RefSeq" id="WP_343805273.1">
    <property type="nucleotide sequence ID" value="NZ_BAAAET010000002.1"/>
</dbReference>
<dbReference type="SUPFAM" id="SSF48076">
    <property type="entry name" value="LigA subunit of an aromatic-ring-opening dioxygenase LigAB"/>
    <property type="match status" value="1"/>
</dbReference>
<name>A0ABP3TC31_9GAMM</name>
<comment type="caution">
    <text evidence="2">The sequence shown here is derived from an EMBL/GenBank/DDBJ whole genome shotgun (WGS) entry which is preliminary data.</text>
</comment>
<evidence type="ECO:0000313" key="3">
    <source>
        <dbReference type="Proteomes" id="UP001499915"/>
    </source>
</evidence>
<dbReference type="NCBIfam" id="NF009918">
    <property type="entry name" value="PRK13378.1"/>
    <property type="match status" value="1"/>
</dbReference>
<gene>
    <name evidence="2" type="ORF">GCM10009104_19100</name>
</gene>
<protein>
    <recommendedName>
        <fullName evidence="1">Extradiol ring-cleavage dioxygenase LigAB LigA subunit domain-containing protein</fullName>
    </recommendedName>
</protein>
<evidence type="ECO:0000259" key="1">
    <source>
        <dbReference type="Pfam" id="PF07746"/>
    </source>
</evidence>
<dbReference type="Pfam" id="PF07746">
    <property type="entry name" value="LigA"/>
    <property type="match status" value="1"/>
</dbReference>
<accession>A0ABP3TC31</accession>
<feature type="domain" description="Extradiol ring-cleavage dioxygenase LigAB LigA subunit" evidence="1">
    <location>
        <begin position="26"/>
        <end position="111"/>
    </location>
</feature>
<dbReference type="Gene3D" id="1.10.700.10">
    <property type="entry name" value="Dioxygenase LigAB, LigA subunit"/>
    <property type="match status" value="1"/>
</dbReference>
<dbReference type="InterPro" id="IPR011986">
    <property type="entry name" value="Xdiol_dOase_LigA"/>
</dbReference>
<organism evidence="2 3">
    <name type="scientific">Marinobacterium maritimum</name>
    <dbReference type="NCBI Taxonomy" id="500162"/>
    <lineage>
        <taxon>Bacteria</taxon>
        <taxon>Pseudomonadati</taxon>
        <taxon>Pseudomonadota</taxon>
        <taxon>Gammaproteobacteria</taxon>
        <taxon>Oceanospirillales</taxon>
        <taxon>Oceanospirillaceae</taxon>
        <taxon>Marinobacterium</taxon>
    </lineage>
</organism>
<dbReference type="EMBL" id="BAAAET010000002">
    <property type="protein sequence ID" value="GAA0692195.1"/>
    <property type="molecule type" value="Genomic_DNA"/>
</dbReference>
<evidence type="ECO:0000313" key="2">
    <source>
        <dbReference type="EMBL" id="GAA0692195.1"/>
    </source>
</evidence>
<dbReference type="InterPro" id="IPR036622">
    <property type="entry name" value="LigA_sf"/>
</dbReference>
<dbReference type="Proteomes" id="UP001499915">
    <property type="component" value="Unassembled WGS sequence"/>
</dbReference>
<dbReference type="CDD" id="cd07925">
    <property type="entry name" value="LigA_like_1"/>
    <property type="match status" value="1"/>
</dbReference>
<reference evidence="3" key="1">
    <citation type="journal article" date="2019" name="Int. J. Syst. Evol. Microbiol.">
        <title>The Global Catalogue of Microorganisms (GCM) 10K type strain sequencing project: providing services to taxonomists for standard genome sequencing and annotation.</title>
        <authorList>
            <consortium name="The Broad Institute Genomics Platform"/>
            <consortium name="The Broad Institute Genome Sequencing Center for Infectious Disease"/>
            <person name="Wu L."/>
            <person name="Ma J."/>
        </authorList>
    </citation>
    <scope>NUCLEOTIDE SEQUENCE [LARGE SCALE GENOMIC DNA]</scope>
    <source>
        <strain evidence="3">JCM 15134</strain>
    </source>
</reference>